<dbReference type="RefSeq" id="WP_120469514.1">
    <property type="nucleotide sequence ID" value="NZ_CATAJS010000013.1"/>
</dbReference>
<comment type="caution">
    <text evidence="2">The sequence shown here is derived from an EMBL/GenBank/DDBJ whole genome shotgun (WGS) entry which is preliminary data.</text>
</comment>
<proteinExistence type="predicted"/>
<feature type="signal peptide" evidence="1">
    <location>
        <begin position="1"/>
        <end position="28"/>
    </location>
</feature>
<evidence type="ECO:0000313" key="2">
    <source>
        <dbReference type="EMBL" id="RKI91332.1"/>
    </source>
</evidence>
<evidence type="ECO:0000256" key="1">
    <source>
        <dbReference type="SAM" id="SignalP"/>
    </source>
</evidence>
<sequence>MKARIFKRMMTGVLAAALVIAPTMSVSATTVTGSSTSTAEKVIASSTSEEVTTIAEIPTTSTVAGVKSTVAGTYLATSVNGTVVTTSQAAIAQGYGLTGAEKPYAKFMNMDAKKSYLAAAAIHAAAQAKGAVVGPMLNIELGKMSAGKYSLLPSEGAAIRLSLGIPKSFAQADAAYAVVCVRPGGVVTILEDVDTNPNTVTFDTTGGAGAYAMIKY</sequence>
<keyword evidence="1" id="KW-0732">Signal</keyword>
<name>A0A3A9AIN8_9FIRM</name>
<evidence type="ECO:0000313" key="3">
    <source>
        <dbReference type="Proteomes" id="UP000280696"/>
    </source>
</evidence>
<organism evidence="2 3">
    <name type="scientific">Parablautia intestinalis</name>
    <dbReference type="NCBI Taxonomy" id="2320100"/>
    <lineage>
        <taxon>Bacteria</taxon>
        <taxon>Bacillati</taxon>
        <taxon>Bacillota</taxon>
        <taxon>Clostridia</taxon>
        <taxon>Lachnospirales</taxon>
        <taxon>Lachnospiraceae</taxon>
        <taxon>Parablautia</taxon>
    </lineage>
</organism>
<dbReference type="EMBL" id="RAYQ01000010">
    <property type="protein sequence ID" value="RKI91332.1"/>
    <property type="molecule type" value="Genomic_DNA"/>
</dbReference>
<feature type="chain" id="PRO_5017313202" evidence="1">
    <location>
        <begin position="29"/>
        <end position="216"/>
    </location>
</feature>
<gene>
    <name evidence="2" type="ORF">D7V94_10560</name>
</gene>
<keyword evidence="3" id="KW-1185">Reference proteome</keyword>
<protein>
    <submittedName>
        <fullName evidence="2">Uncharacterized protein</fullName>
    </submittedName>
</protein>
<accession>A0A3A9AIN8</accession>
<dbReference type="Proteomes" id="UP000280696">
    <property type="component" value="Unassembled WGS sequence"/>
</dbReference>
<dbReference type="AlphaFoldDB" id="A0A3A9AIN8"/>
<reference evidence="2 3" key="1">
    <citation type="submission" date="2018-09" db="EMBL/GenBank/DDBJ databases">
        <title>Murine metabolic-syndrome-specific gut microbial biobank.</title>
        <authorList>
            <person name="Liu C."/>
        </authorList>
    </citation>
    <scope>NUCLEOTIDE SEQUENCE [LARGE SCALE GENOMIC DNA]</scope>
    <source>
        <strain evidence="2 3">0.1xD8-82</strain>
    </source>
</reference>
<dbReference type="OrthoDB" id="2003974at2"/>